<reference evidence="3 4" key="1">
    <citation type="submission" date="2024-06" db="EMBL/GenBank/DDBJ databases">
        <title>Genomic Encyclopedia of Type Strains, Phase IV (KMG-IV): sequencing the most valuable type-strain genomes for metagenomic binning, comparative biology and taxonomic classification.</title>
        <authorList>
            <person name="Goeker M."/>
        </authorList>
    </citation>
    <scope>NUCLEOTIDE SEQUENCE [LARGE SCALE GENOMIC DNA]</scope>
    <source>
        <strain evidence="3 4">DSM 17809</strain>
    </source>
</reference>
<organism evidence="3 4">
    <name type="scientific">Phenylobacterium koreense</name>
    <dbReference type="NCBI Taxonomy" id="266125"/>
    <lineage>
        <taxon>Bacteria</taxon>
        <taxon>Pseudomonadati</taxon>
        <taxon>Pseudomonadota</taxon>
        <taxon>Alphaproteobacteria</taxon>
        <taxon>Caulobacterales</taxon>
        <taxon>Caulobacteraceae</taxon>
        <taxon>Phenylobacterium</taxon>
    </lineage>
</organism>
<proteinExistence type="predicted"/>
<feature type="compositionally biased region" description="Gly residues" evidence="1">
    <location>
        <begin position="173"/>
        <end position="194"/>
    </location>
</feature>
<feature type="compositionally biased region" description="Basic residues" evidence="1">
    <location>
        <begin position="67"/>
        <end position="77"/>
    </location>
</feature>
<comment type="caution">
    <text evidence="3">The sequence shown here is derived from an EMBL/GenBank/DDBJ whole genome shotgun (WGS) entry which is preliminary data.</text>
</comment>
<name>A0ABV2EEE2_9CAUL</name>
<dbReference type="InterPro" id="IPR013424">
    <property type="entry name" value="Ice-binding_C"/>
</dbReference>
<evidence type="ECO:0000256" key="1">
    <source>
        <dbReference type="SAM" id="MobiDB-lite"/>
    </source>
</evidence>
<feature type="signal peptide" evidence="2">
    <location>
        <begin position="1"/>
        <end position="36"/>
    </location>
</feature>
<dbReference type="EMBL" id="JBEPLU010000001">
    <property type="protein sequence ID" value="MET3525399.1"/>
    <property type="molecule type" value="Genomic_DNA"/>
</dbReference>
<dbReference type="PRINTS" id="PR01217">
    <property type="entry name" value="PRICHEXTENSN"/>
</dbReference>
<feature type="compositionally biased region" description="Pro residues" evidence="1">
    <location>
        <begin position="197"/>
        <end position="253"/>
    </location>
</feature>
<keyword evidence="2" id="KW-0732">Signal</keyword>
<feature type="chain" id="PRO_5046199895" description="PEP-CTERM protein-sorting domain-containing protein" evidence="2">
    <location>
        <begin position="37"/>
        <end position="287"/>
    </location>
</feature>
<feature type="region of interest" description="Disordered" evidence="1">
    <location>
        <begin position="170"/>
        <end position="256"/>
    </location>
</feature>
<dbReference type="Proteomes" id="UP001549110">
    <property type="component" value="Unassembled WGS sequence"/>
</dbReference>
<accession>A0ABV2EEE2</accession>
<evidence type="ECO:0008006" key="5">
    <source>
        <dbReference type="Google" id="ProtNLM"/>
    </source>
</evidence>
<dbReference type="NCBIfam" id="TIGR02595">
    <property type="entry name" value="PEP_CTERM"/>
    <property type="match status" value="1"/>
</dbReference>
<protein>
    <recommendedName>
        <fullName evidence="5">PEP-CTERM protein-sorting domain-containing protein</fullName>
    </recommendedName>
</protein>
<evidence type="ECO:0000256" key="2">
    <source>
        <dbReference type="SAM" id="SignalP"/>
    </source>
</evidence>
<evidence type="ECO:0000313" key="4">
    <source>
        <dbReference type="Proteomes" id="UP001549110"/>
    </source>
</evidence>
<keyword evidence="4" id="KW-1185">Reference proteome</keyword>
<evidence type="ECO:0000313" key="3">
    <source>
        <dbReference type="EMBL" id="MET3525399.1"/>
    </source>
</evidence>
<feature type="region of interest" description="Disordered" evidence="1">
    <location>
        <begin position="109"/>
        <end position="133"/>
    </location>
</feature>
<gene>
    <name evidence="3" type="ORF">ABID41_000494</name>
</gene>
<sequence length="287" mass="29335">MLESSLDWLWVKTLAHSRSLLLGAALATVMAGSAAAEDCFPKVMAASMRPAPPPRIAQPQRKASPPKVRKPVKHHVRGPVAPKKRVAAVAKPKPVQKLLDESSYEMRTGLGAPPRSVECDTKPSIQTALPPEAKPAVQRLLDEVAGPETPVEAPPVTLASAEAPAGGFPIGFPLGGGPGGFVSGGGGGGGGGNPGNPENPPPPTEPPVTPPPVEPPPVTPPPVPPPPVLPPPTPPPPVEPPPVTPPVTPPPTSAVPEPATWAMMIIGFFGLGSAVRSQRRRGVLRGA</sequence>
<feature type="region of interest" description="Disordered" evidence="1">
    <location>
        <begin position="50"/>
        <end position="77"/>
    </location>
</feature>
<dbReference type="NCBIfam" id="NF035944">
    <property type="entry name" value="PEPxxWA-CTERM"/>
    <property type="match status" value="1"/>
</dbReference>